<name>A0AAN6GIS2_9BASI</name>
<comment type="caution">
    <text evidence="1">The sequence shown here is derived from an EMBL/GenBank/DDBJ whole genome shotgun (WGS) entry which is preliminary data.</text>
</comment>
<gene>
    <name evidence="1" type="ORF">OC846_006822</name>
</gene>
<evidence type="ECO:0000313" key="2">
    <source>
        <dbReference type="Proteomes" id="UP001176517"/>
    </source>
</evidence>
<proteinExistence type="predicted"/>
<accession>A0AAN6GIS2</accession>
<dbReference type="Proteomes" id="UP001176517">
    <property type="component" value="Unassembled WGS sequence"/>
</dbReference>
<sequence>MSDELRSWTTGVLSKFNTRIRSNIDALINDWSSNYGNNLEYVDLSYGAYFDSRTAPFTTSGGPIPHSNLQVKTDDLNNFIAGRVSLFGVLNNEQESRAWSYLFAQRSAGAKVDEGVNYGSDVDVTFAHPPMSGTASSSFGARDSSSATQAATQQFASSDDVVKTSQLMVAAWLALFTIGIRIQVCFGLIEEARAHMVTVGFQDSPR</sequence>
<reference evidence="1" key="1">
    <citation type="journal article" date="2023" name="PhytoFront">
        <title>Draft Genome Resources of Seven Strains of Tilletia horrida, Causal Agent of Kernel Smut of Rice.</title>
        <authorList>
            <person name="Khanal S."/>
            <person name="Antony Babu S."/>
            <person name="Zhou X.G."/>
        </authorList>
    </citation>
    <scope>NUCLEOTIDE SEQUENCE</scope>
    <source>
        <strain evidence="1">TX6</strain>
    </source>
</reference>
<dbReference type="EMBL" id="JAPDMZ010000602">
    <property type="protein sequence ID" value="KAK0542171.1"/>
    <property type="molecule type" value="Genomic_DNA"/>
</dbReference>
<protein>
    <submittedName>
        <fullName evidence="1">Uncharacterized protein</fullName>
    </submittedName>
</protein>
<evidence type="ECO:0000313" key="1">
    <source>
        <dbReference type="EMBL" id="KAK0542171.1"/>
    </source>
</evidence>
<dbReference type="AlphaFoldDB" id="A0AAN6GIS2"/>
<organism evidence="1 2">
    <name type="scientific">Tilletia horrida</name>
    <dbReference type="NCBI Taxonomy" id="155126"/>
    <lineage>
        <taxon>Eukaryota</taxon>
        <taxon>Fungi</taxon>
        <taxon>Dikarya</taxon>
        <taxon>Basidiomycota</taxon>
        <taxon>Ustilaginomycotina</taxon>
        <taxon>Exobasidiomycetes</taxon>
        <taxon>Tilletiales</taxon>
        <taxon>Tilletiaceae</taxon>
        <taxon>Tilletia</taxon>
    </lineage>
</organism>
<keyword evidence="2" id="KW-1185">Reference proteome</keyword>